<reference evidence="1 2" key="1">
    <citation type="journal article" date="2012" name="Genome Biol.">
        <title>Genome and low-iron response of an oceanic diatom adapted to chronic iron limitation.</title>
        <authorList>
            <person name="Lommer M."/>
            <person name="Specht M."/>
            <person name="Roy A.S."/>
            <person name="Kraemer L."/>
            <person name="Andreson R."/>
            <person name="Gutowska M.A."/>
            <person name="Wolf J."/>
            <person name="Bergner S.V."/>
            <person name="Schilhabel M.B."/>
            <person name="Klostermeier U.C."/>
            <person name="Beiko R.G."/>
            <person name="Rosenstiel P."/>
            <person name="Hippler M."/>
            <person name="Laroche J."/>
        </authorList>
    </citation>
    <scope>NUCLEOTIDE SEQUENCE [LARGE SCALE GENOMIC DNA]</scope>
    <source>
        <strain evidence="1 2">CCMP1005</strain>
    </source>
</reference>
<organism evidence="1 2">
    <name type="scientific">Thalassiosira oceanica</name>
    <name type="common">Marine diatom</name>
    <dbReference type="NCBI Taxonomy" id="159749"/>
    <lineage>
        <taxon>Eukaryota</taxon>
        <taxon>Sar</taxon>
        <taxon>Stramenopiles</taxon>
        <taxon>Ochrophyta</taxon>
        <taxon>Bacillariophyta</taxon>
        <taxon>Coscinodiscophyceae</taxon>
        <taxon>Thalassiosirophycidae</taxon>
        <taxon>Thalassiosirales</taxon>
        <taxon>Thalassiosiraceae</taxon>
        <taxon>Thalassiosira</taxon>
    </lineage>
</organism>
<evidence type="ECO:0000313" key="1">
    <source>
        <dbReference type="EMBL" id="EJK56660.1"/>
    </source>
</evidence>
<proteinExistence type="predicted"/>
<accession>K0RUM8</accession>
<evidence type="ECO:0000313" key="2">
    <source>
        <dbReference type="Proteomes" id="UP000266841"/>
    </source>
</evidence>
<comment type="caution">
    <text evidence="1">The sequence shown here is derived from an EMBL/GenBank/DDBJ whole genome shotgun (WGS) entry which is preliminary data.</text>
</comment>
<protein>
    <submittedName>
        <fullName evidence="1">Uncharacterized protein</fullName>
    </submittedName>
</protein>
<name>K0RUM8_THAOC</name>
<keyword evidence="2" id="KW-1185">Reference proteome</keyword>
<gene>
    <name evidence="1" type="ORF">THAOC_23411</name>
</gene>
<dbReference type="AlphaFoldDB" id="K0RUM8"/>
<feature type="non-terminal residue" evidence="1">
    <location>
        <position position="185"/>
    </location>
</feature>
<dbReference type="EMBL" id="AGNL01030890">
    <property type="protein sequence ID" value="EJK56660.1"/>
    <property type="molecule type" value="Genomic_DNA"/>
</dbReference>
<sequence length="185" mass="21446">MSFDEAKELDQDYSDSQKCSDLLSEFYTLDSTDDESHQLSVEQVCDSVDTFTKLRMSEIVNHYDRAEEIAGPFVDEKKDSIMDWYENLDIPVSPWPGTGNQNHRYVVFKLNNNENQRLFLKTEQIGWPGNKECDAEGGPVKFAEWDGNAPNRYKWKVLFETNENAIQIRSEYCGTRNSKHGWNIA</sequence>
<dbReference type="Proteomes" id="UP000266841">
    <property type="component" value="Unassembled WGS sequence"/>
</dbReference>